<feature type="compositionally biased region" description="Low complexity" evidence="1">
    <location>
        <begin position="284"/>
        <end position="319"/>
    </location>
</feature>
<evidence type="ECO:0000313" key="5">
    <source>
        <dbReference type="Proteomes" id="UP000581769"/>
    </source>
</evidence>
<proteinExistence type="predicted"/>
<evidence type="ECO:0000313" key="4">
    <source>
        <dbReference type="EMBL" id="MBB4684982.1"/>
    </source>
</evidence>
<sequence length="351" mass="36259">MRVVWALVAVLMLVGALPAAAVPAPAPETVCRVGDSRVGELSGLVSDGDRWYAINDGGTKVQVFVLDRTCRVRQVLSAPTDPYDVEDLARAADGTLWLSDTGDNRHQRGTVALLEMKPGSGSAVVHRLTYPDGAHDSEALLLDRSGTPYLVTKDVLGDAKVYRPTGALASPGPTPLEQVGTLRVHSTDTPGGPVGSFGSVLVTGGATSADGTVLALRTYTDVYLYPAPDGDVPAALRREPVRVALPNEKQGEAIAFEPDGTLLSAGEGTGQPVRAIRNATALVTSPTGPATADTTSSGTSSTTPDAAEAPAATEESGSGVPVLPAAGIAATLVLGAWLLLNRTRRRGSRRR</sequence>
<protein>
    <recommendedName>
        <fullName evidence="6">Esterase-like activity of phytase family protein</fullName>
    </recommendedName>
</protein>
<keyword evidence="2" id="KW-1133">Transmembrane helix</keyword>
<organism evidence="4 5">
    <name type="scientific">Amycolatopsis jiangsuensis</name>
    <dbReference type="NCBI Taxonomy" id="1181879"/>
    <lineage>
        <taxon>Bacteria</taxon>
        <taxon>Bacillati</taxon>
        <taxon>Actinomycetota</taxon>
        <taxon>Actinomycetes</taxon>
        <taxon>Pseudonocardiales</taxon>
        <taxon>Pseudonocardiaceae</taxon>
        <taxon>Amycolatopsis</taxon>
    </lineage>
</organism>
<evidence type="ECO:0000256" key="1">
    <source>
        <dbReference type="SAM" id="MobiDB-lite"/>
    </source>
</evidence>
<accession>A0A840IUU5</accession>
<evidence type="ECO:0000256" key="3">
    <source>
        <dbReference type="SAM" id="SignalP"/>
    </source>
</evidence>
<dbReference type="SUPFAM" id="SSF50952">
    <property type="entry name" value="Soluble quinoprotein glucose dehydrogenase"/>
    <property type="match status" value="1"/>
</dbReference>
<dbReference type="EMBL" id="JACHMG010000001">
    <property type="protein sequence ID" value="MBB4684982.1"/>
    <property type="molecule type" value="Genomic_DNA"/>
</dbReference>
<evidence type="ECO:0008006" key="6">
    <source>
        <dbReference type="Google" id="ProtNLM"/>
    </source>
</evidence>
<keyword evidence="2" id="KW-0472">Membrane</keyword>
<keyword evidence="3" id="KW-0732">Signal</keyword>
<feature type="chain" id="PRO_5039621433" description="Esterase-like activity of phytase family protein" evidence="3">
    <location>
        <begin position="22"/>
        <end position="351"/>
    </location>
</feature>
<reference evidence="4 5" key="1">
    <citation type="submission" date="2020-08" db="EMBL/GenBank/DDBJ databases">
        <title>Sequencing the genomes of 1000 actinobacteria strains.</title>
        <authorList>
            <person name="Klenk H.-P."/>
        </authorList>
    </citation>
    <scope>NUCLEOTIDE SEQUENCE [LARGE SCALE GENOMIC DNA]</scope>
    <source>
        <strain evidence="4 5">DSM 45859</strain>
    </source>
</reference>
<feature type="region of interest" description="Disordered" evidence="1">
    <location>
        <begin position="283"/>
        <end position="321"/>
    </location>
</feature>
<gene>
    <name evidence="4" type="ORF">BJY18_002467</name>
</gene>
<comment type="caution">
    <text evidence="4">The sequence shown here is derived from an EMBL/GenBank/DDBJ whole genome shotgun (WGS) entry which is preliminary data.</text>
</comment>
<feature type="signal peptide" evidence="3">
    <location>
        <begin position="1"/>
        <end position="21"/>
    </location>
</feature>
<dbReference type="Proteomes" id="UP000581769">
    <property type="component" value="Unassembled WGS sequence"/>
</dbReference>
<evidence type="ECO:0000256" key="2">
    <source>
        <dbReference type="SAM" id="Phobius"/>
    </source>
</evidence>
<dbReference type="InterPro" id="IPR011041">
    <property type="entry name" value="Quinoprot_gluc/sorb_DH_b-prop"/>
</dbReference>
<keyword evidence="5" id="KW-1185">Reference proteome</keyword>
<feature type="transmembrane region" description="Helical" evidence="2">
    <location>
        <begin position="322"/>
        <end position="340"/>
    </location>
</feature>
<dbReference type="AlphaFoldDB" id="A0A840IUU5"/>
<keyword evidence="2" id="KW-0812">Transmembrane</keyword>
<name>A0A840IUU5_9PSEU</name>